<dbReference type="GO" id="GO:0016791">
    <property type="term" value="F:phosphatase activity"/>
    <property type="evidence" value="ECO:0007669"/>
    <property type="project" value="TreeGrafter"/>
</dbReference>
<evidence type="ECO:0000313" key="1">
    <source>
        <dbReference type="EMBL" id="RGQ02812.1"/>
    </source>
</evidence>
<evidence type="ECO:0000313" key="2">
    <source>
        <dbReference type="Proteomes" id="UP000284662"/>
    </source>
</evidence>
<protein>
    <submittedName>
        <fullName evidence="1">Cof-type HAD-IIB family hydrolase</fullName>
    </submittedName>
</protein>
<dbReference type="PANTHER" id="PTHR10000:SF25">
    <property type="entry name" value="PHOSPHATASE YKRA-RELATED"/>
    <property type="match status" value="1"/>
</dbReference>
<gene>
    <name evidence="1" type="ORF">DWZ11_10725</name>
</gene>
<dbReference type="SUPFAM" id="SSF56784">
    <property type="entry name" value="HAD-like"/>
    <property type="match status" value="1"/>
</dbReference>
<dbReference type="AlphaFoldDB" id="A0A411ZJ17"/>
<dbReference type="Gene3D" id="3.30.1240.10">
    <property type="match status" value="1"/>
</dbReference>
<organism evidence="1 2">
    <name type="scientific">Megamonas rupellensis</name>
    <dbReference type="NCBI Taxonomy" id="491921"/>
    <lineage>
        <taxon>Bacteria</taxon>
        <taxon>Bacillati</taxon>
        <taxon>Bacillota</taxon>
        <taxon>Negativicutes</taxon>
        <taxon>Selenomonadales</taxon>
        <taxon>Selenomonadaceae</taxon>
        <taxon>Megamonas</taxon>
    </lineage>
</organism>
<dbReference type="SFLD" id="SFLDS00003">
    <property type="entry name" value="Haloacid_Dehalogenase"/>
    <property type="match status" value="1"/>
</dbReference>
<dbReference type="InterPro" id="IPR023214">
    <property type="entry name" value="HAD_sf"/>
</dbReference>
<dbReference type="PROSITE" id="PS01228">
    <property type="entry name" value="COF_1"/>
    <property type="match status" value="1"/>
</dbReference>
<dbReference type="RefSeq" id="WP_117464519.1">
    <property type="nucleotide sequence ID" value="NZ_QRST01000031.1"/>
</dbReference>
<dbReference type="NCBIfam" id="TIGR00099">
    <property type="entry name" value="Cof-subfamily"/>
    <property type="match status" value="1"/>
</dbReference>
<dbReference type="InterPro" id="IPR000150">
    <property type="entry name" value="Cof"/>
</dbReference>
<proteinExistence type="predicted"/>
<dbReference type="SFLD" id="SFLDG01140">
    <property type="entry name" value="C2.B:_Phosphomannomutase_and_P"/>
    <property type="match status" value="1"/>
</dbReference>
<dbReference type="InterPro" id="IPR036412">
    <property type="entry name" value="HAD-like_sf"/>
</dbReference>
<dbReference type="Pfam" id="PF08282">
    <property type="entry name" value="Hydrolase_3"/>
    <property type="match status" value="1"/>
</dbReference>
<dbReference type="Gene3D" id="3.40.50.1000">
    <property type="entry name" value="HAD superfamily/HAD-like"/>
    <property type="match status" value="1"/>
</dbReference>
<dbReference type="PANTHER" id="PTHR10000">
    <property type="entry name" value="PHOSPHOSERINE PHOSPHATASE"/>
    <property type="match status" value="1"/>
</dbReference>
<reference evidence="1 2" key="1">
    <citation type="submission" date="2018-08" db="EMBL/GenBank/DDBJ databases">
        <title>A genome reference for cultivated species of the human gut microbiota.</title>
        <authorList>
            <person name="Zou Y."/>
            <person name="Xue W."/>
            <person name="Luo G."/>
        </authorList>
    </citation>
    <scope>NUCLEOTIDE SEQUENCE [LARGE SCALE GENOMIC DNA]</scope>
    <source>
        <strain evidence="1 2">AF29-2</strain>
    </source>
</reference>
<sequence length="263" mass="29938">MMIKAIFFDIDGTLVSFKTHKIPESTIQALHTLKAKGIKLFIATGRPPYDLKFLIDEFGDLFTGYITFNGQYCYDSTGKILHEEYLNREDLIQFTNYIKDKDIACGFMEIDYFYFNLYNDRLAKLKETLGDTAPDRAFDDVSRVSNHKTYQLNIFLNEDEEQEVLPYLPNCKAVRWCPYFTDIIPKDGGKGTGIKKVLAYYGIDINEAMAFGDGGNDVEMLEAVKYGIAMGNANDNLKQIADFITLDVDNDGVAYALKQYNVL</sequence>
<dbReference type="NCBIfam" id="TIGR01484">
    <property type="entry name" value="HAD-SF-IIB"/>
    <property type="match status" value="1"/>
</dbReference>
<accession>A0A411ZJ17</accession>
<dbReference type="InterPro" id="IPR006379">
    <property type="entry name" value="HAD-SF_hydro_IIB"/>
</dbReference>
<dbReference type="PROSITE" id="PS01229">
    <property type="entry name" value="COF_2"/>
    <property type="match status" value="1"/>
</dbReference>
<name>A0A411ZJ17_9FIRM</name>
<dbReference type="Proteomes" id="UP000284662">
    <property type="component" value="Unassembled WGS sequence"/>
</dbReference>
<dbReference type="GO" id="GO:0005829">
    <property type="term" value="C:cytosol"/>
    <property type="evidence" value="ECO:0007669"/>
    <property type="project" value="TreeGrafter"/>
</dbReference>
<dbReference type="EMBL" id="QRST01000031">
    <property type="protein sequence ID" value="RGQ02812.1"/>
    <property type="molecule type" value="Genomic_DNA"/>
</dbReference>
<keyword evidence="1" id="KW-0378">Hydrolase</keyword>
<comment type="caution">
    <text evidence="1">The sequence shown here is derived from an EMBL/GenBank/DDBJ whole genome shotgun (WGS) entry which is preliminary data.</text>
</comment>
<dbReference type="GO" id="GO:0000287">
    <property type="term" value="F:magnesium ion binding"/>
    <property type="evidence" value="ECO:0007669"/>
    <property type="project" value="TreeGrafter"/>
</dbReference>
<dbReference type="SFLD" id="SFLDG01144">
    <property type="entry name" value="C2.B.4:_PGP_Like"/>
    <property type="match status" value="1"/>
</dbReference>